<keyword evidence="2" id="KW-1185">Reference proteome</keyword>
<sequence length="97" mass="11350">MQQLKLIALTQVEDVLQCHFNLELDWESAPELIESWLNSVNLDLKEIVLGADRISWRLLYDNQTINLCFEDLSGAIWFEADNYQILTKLNQVINKKI</sequence>
<evidence type="ECO:0000313" key="2">
    <source>
        <dbReference type="Proteomes" id="UP000037600"/>
    </source>
</evidence>
<proteinExistence type="predicted"/>
<dbReference type="Proteomes" id="UP000037600">
    <property type="component" value="Unassembled WGS sequence"/>
</dbReference>
<reference evidence="1 2" key="1">
    <citation type="submission" date="2015-04" db="EMBL/GenBank/DDBJ databases">
        <title>Draft Genome Sequence of the Novel Agar-Digesting Marine Bacterium Q1.</title>
        <authorList>
            <person name="Li Y."/>
            <person name="Li D."/>
            <person name="Chen G."/>
            <person name="Du Z."/>
        </authorList>
    </citation>
    <scope>NUCLEOTIDE SEQUENCE [LARGE SCALE GENOMIC DNA]</scope>
    <source>
        <strain evidence="1 2">Q1</strain>
    </source>
</reference>
<dbReference type="EMBL" id="LAZL01000010">
    <property type="protein sequence ID" value="KMT65700.1"/>
    <property type="molecule type" value="Genomic_DNA"/>
</dbReference>
<evidence type="ECO:0000313" key="1">
    <source>
        <dbReference type="EMBL" id="KMT65700.1"/>
    </source>
</evidence>
<organism evidence="1 2">
    <name type="scientific">Catenovulum maritimum</name>
    <dbReference type="NCBI Taxonomy" id="1513271"/>
    <lineage>
        <taxon>Bacteria</taxon>
        <taxon>Pseudomonadati</taxon>
        <taxon>Pseudomonadota</taxon>
        <taxon>Gammaproteobacteria</taxon>
        <taxon>Alteromonadales</taxon>
        <taxon>Alteromonadaceae</taxon>
        <taxon>Catenovulum</taxon>
    </lineage>
</organism>
<dbReference type="AlphaFoldDB" id="A0A0J8GSC2"/>
<gene>
    <name evidence="1" type="ORF">XM47_08390</name>
</gene>
<name>A0A0J8GSC2_9ALTE</name>
<dbReference type="Pfam" id="PF12305">
    <property type="entry name" value="DUF3630"/>
    <property type="match status" value="1"/>
</dbReference>
<dbReference type="STRING" id="1513271.XM47_08390"/>
<evidence type="ECO:0008006" key="3">
    <source>
        <dbReference type="Google" id="ProtNLM"/>
    </source>
</evidence>
<protein>
    <recommendedName>
        <fullName evidence="3">DUF3630 domain-containing protein</fullName>
    </recommendedName>
</protein>
<comment type="caution">
    <text evidence="1">The sequence shown here is derived from an EMBL/GenBank/DDBJ whole genome shotgun (WGS) entry which is preliminary data.</text>
</comment>
<accession>A0A0J8GSC2</accession>
<dbReference type="OrthoDB" id="6387920at2"/>
<dbReference type="RefSeq" id="WP_048691568.1">
    <property type="nucleotide sequence ID" value="NZ_KQ130487.1"/>
</dbReference>
<dbReference type="InterPro" id="IPR022080">
    <property type="entry name" value="DUF3630"/>
</dbReference>